<keyword evidence="3 13" id="KW-0820">tRNA-binding</keyword>
<dbReference type="PANTHER" id="PTHR11451:SF44">
    <property type="entry name" value="THREONINE--TRNA LIGASE, CHLOROPLASTIC_MITOCHONDRIAL 2"/>
    <property type="match status" value="1"/>
</dbReference>
<dbReference type="Pfam" id="PF07973">
    <property type="entry name" value="tRNA_SAD"/>
    <property type="match status" value="1"/>
</dbReference>
<dbReference type="AlphaFoldDB" id="A0A1J5F7B1"/>
<dbReference type="PRINTS" id="PR01047">
    <property type="entry name" value="TRNASYNTHTHR"/>
</dbReference>
<feature type="domain" description="Aminoacyl-transfer RNA synthetases class-II family profile" evidence="14">
    <location>
        <begin position="213"/>
        <end position="474"/>
    </location>
</feature>
<protein>
    <recommendedName>
        <fullName evidence="13">Threonine--tRNA ligase</fullName>
        <ecNumber evidence="13">6.1.1.3</ecNumber>
    </recommendedName>
    <alternativeName>
        <fullName evidence="13">Threonyl-tRNA synthetase</fullName>
        <shortName evidence="13">ThrRS</shortName>
    </alternativeName>
</protein>
<dbReference type="SUPFAM" id="SSF52954">
    <property type="entry name" value="Class II aaRS ABD-related"/>
    <property type="match status" value="1"/>
</dbReference>
<dbReference type="GO" id="GO:0005524">
    <property type="term" value="F:ATP binding"/>
    <property type="evidence" value="ECO:0007669"/>
    <property type="project" value="UniProtKB-UniRule"/>
</dbReference>
<dbReference type="InterPro" id="IPR045864">
    <property type="entry name" value="aa-tRNA-synth_II/BPL/LPL"/>
</dbReference>
<feature type="region of interest" description="Catalytic" evidence="13">
    <location>
        <begin position="183"/>
        <end position="474"/>
    </location>
</feature>
<feature type="binding site" evidence="13">
    <location>
        <position position="326"/>
    </location>
    <ligand>
        <name>Zn(2+)</name>
        <dbReference type="ChEBI" id="CHEBI:29105"/>
        <note>catalytic</note>
    </ligand>
</feature>
<dbReference type="InterPro" id="IPR004154">
    <property type="entry name" value="Anticodon-bd"/>
</dbReference>
<dbReference type="PROSITE" id="PS50862">
    <property type="entry name" value="AA_TRNA_LIGASE_II"/>
    <property type="match status" value="1"/>
</dbReference>
<dbReference type="GO" id="GO:0005737">
    <property type="term" value="C:cytoplasm"/>
    <property type="evidence" value="ECO:0007669"/>
    <property type="project" value="UniProtKB-SubCell"/>
</dbReference>
<keyword evidence="7 13" id="KW-0862">Zinc</keyword>
<dbReference type="SUPFAM" id="SSF55681">
    <property type="entry name" value="Class II aaRS and biotin synthetases"/>
    <property type="match status" value="1"/>
</dbReference>
<evidence type="ECO:0000256" key="3">
    <source>
        <dbReference type="ARBA" id="ARBA00022555"/>
    </source>
</evidence>
<gene>
    <name evidence="13" type="primary">thrS</name>
    <name evidence="15" type="ORF">AUK13_01650</name>
</gene>
<evidence type="ECO:0000256" key="7">
    <source>
        <dbReference type="ARBA" id="ARBA00022833"/>
    </source>
</evidence>
<evidence type="ECO:0000256" key="5">
    <source>
        <dbReference type="ARBA" id="ARBA00022723"/>
    </source>
</evidence>
<dbReference type="EC" id="6.1.1.3" evidence="13"/>
<comment type="caution">
    <text evidence="15">The sequence shown here is derived from an EMBL/GenBank/DDBJ whole genome shotgun (WGS) entry which is preliminary data.</text>
</comment>
<dbReference type="SUPFAM" id="SSF55186">
    <property type="entry name" value="ThrRS/AlaRS common domain"/>
    <property type="match status" value="1"/>
</dbReference>
<evidence type="ECO:0000256" key="6">
    <source>
        <dbReference type="ARBA" id="ARBA00022741"/>
    </source>
</evidence>
<keyword evidence="6 13" id="KW-0547">Nucleotide-binding</keyword>
<evidence type="ECO:0000259" key="14">
    <source>
        <dbReference type="PROSITE" id="PS50862"/>
    </source>
</evidence>
<reference evidence="15 16" key="1">
    <citation type="journal article" date="2016" name="Environ. Microbiol.">
        <title>Genomic resolution of a cold subsurface aquifer community provides metabolic insights for novel microbes adapted to high CO concentrations.</title>
        <authorList>
            <person name="Probst A.J."/>
            <person name="Castelle C.J."/>
            <person name="Singh A."/>
            <person name="Brown C.T."/>
            <person name="Anantharaman K."/>
            <person name="Sharon I."/>
            <person name="Hug L.A."/>
            <person name="Burstein D."/>
            <person name="Emerson J.B."/>
            <person name="Thomas B.C."/>
            <person name="Banfield J.F."/>
        </authorList>
    </citation>
    <scope>NUCLEOTIDE SEQUENCE [LARGE SCALE GENOMIC DNA]</scope>
    <source>
        <strain evidence="15">CG2_30_39_24</strain>
    </source>
</reference>
<evidence type="ECO:0000313" key="15">
    <source>
        <dbReference type="EMBL" id="OIP56129.1"/>
    </source>
</evidence>
<accession>A0A1J5F7B1</accession>
<dbReference type="Gene3D" id="3.40.50.800">
    <property type="entry name" value="Anticodon-binding domain"/>
    <property type="match status" value="1"/>
</dbReference>
<comment type="subunit">
    <text evidence="13">Homodimer.</text>
</comment>
<dbReference type="GO" id="GO:0046872">
    <property type="term" value="F:metal ion binding"/>
    <property type="evidence" value="ECO:0007669"/>
    <property type="project" value="UniProtKB-KW"/>
</dbReference>
<dbReference type="GO" id="GO:0006435">
    <property type="term" value="P:threonyl-tRNA aminoacylation"/>
    <property type="evidence" value="ECO:0007669"/>
    <property type="project" value="UniProtKB-UniRule"/>
</dbReference>
<keyword evidence="2 13" id="KW-0963">Cytoplasm</keyword>
<dbReference type="FunFam" id="3.30.930.10:FF:000002">
    <property type="entry name" value="Threonine--tRNA ligase"/>
    <property type="match status" value="1"/>
</dbReference>
<keyword evidence="5 13" id="KW-0479">Metal-binding</keyword>
<evidence type="ECO:0000313" key="16">
    <source>
        <dbReference type="Proteomes" id="UP000183922"/>
    </source>
</evidence>
<dbReference type="Pfam" id="PF03129">
    <property type="entry name" value="HGTP_anticodon"/>
    <property type="match status" value="1"/>
</dbReference>
<dbReference type="InterPro" id="IPR033728">
    <property type="entry name" value="ThrRS_core"/>
</dbReference>
<keyword evidence="10 13" id="KW-0648">Protein biosynthesis</keyword>
<keyword evidence="9 13" id="KW-0694">RNA-binding</keyword>
<feature type="binding site" evidence="13">
    <location>
        <position position="275"/>
    </location>
    <ligand>
        <name>Zn(2+)</name>
        <dbReference type="ChEBI" id="CHEBI:29105"/>
        <note>catalytic</note>
    </ligand>
</feature>
<keyword evidence="8 13" id="KW-0067">ATP-binding</keyword>
<keyword evidence="4 13" id="KW-0436">Ligase</keyword>
<evidence type="ECO:0000256" key="1">
    <source>
        <dbReference type="ARBA" id="ARBA00008226"/>
    </source>
</evidence>
<dbReference type="Proteomes" id="UP000183922">
    <property type="component" value="Unassembled WGS sequence"/>
</dbReference>
<comment type="subcellular location">
    <subcellularLocation>
        <location evidence="13">Cytoplasm</location>
    </subcellularLocation>
</comment>
<name>A0A1J5F7B1_9BACT</name>
<dbReference type="InterPro" id="IPR012947">
    <property type="entry name" value="tRNA_SAD"/>
</dbReference>
<dbReference type="InterPro" id="IPR006195">
    <property type="entry name" value="aa-tRNA-synth_II"/>
</dbReference>
<dbReference type="InterPro" id="IPR002320">
    <property type="entry name" value="Thr-tRNA-ligase_IIa"/>
</dbReference>
<proteinExistence type="inferred from homology"/>
<sequence>MPNSKTNELWALRHSAEHILTQAMLKLYPSIKMAMGPATDEGFYFDFDYEGKISVDDFPKIEKEMAKIIKADWPIIKKETSVAEARKLFKDNEYKQEWLDEIEARHEKATVYWTGDQFVDLCAGPHAQSTGAIKAFKLMKLAGAYWHGDEKNKMLSRIYGTAFGKKNELAEYLKLLTEAEKRDHKKLGPQLGLFFLDETAPGMPYWLPKGTIIINELLNFWRSEHAKRGYQETITPLLNKKSLYETSGHWEHYRDNMFICDMGENNAYCVKPMNCPNAMTIYQQTKHSYRELPLRLSDCDTLHRHEKSGELSGLLRVQKFAQDDAHIFVTEDQISSEYKEILDIAKLFYSIFNIKFKLRLGTRPDDFMGDIQTWDRAEKELEQILIDNKFDYFIGQGEGAFYGPKLDILMDDCLGRQWQTGTIQLDFQLPRRFNLKYTDKNSQEKTPAVIHRVIYGSLERFVAILIENFAGAFPLWLSPTQIVLISVGNAHLAHCQKLAEEFKQRGIRVEIWDENETVGNKIRKAANQKIPYMLVIGDKEIASPVLHVRQRGSDKVEEIAQDKFIEHVKKIIQDKSQEL</sequence>
<evidence type="ECO:0000256" key="9">
    <source>
        <dbReference type="ARBA" id="ARBA00022884"/>
    </source>
</evidence>
<comment type="cofactor">
    <cofactor evidence="13">
        <name>Zn(2+)</name>
        <dbReference type="ChEBI" id="CHEBI:29105"/>
    </cofactor>
    <text evidence="13">Binds 1 zinc ion per subunit.</text>
</comment>
<dbReference type="GO" id="GO:0004829">
    <property type="term" value="F:threonine-tRNA ligase activity"/>
    <property type="evidence" value="ECO:0007669"/>
    <property type="project" value="UniProtKB-UniRule"/>
</dbReference>
<dbReference type="Gene3D" id="3.30.54.20">
    <property type="match status" value="1"/>
</dbReference>
<evidence type="ECO:0000256" key="11">
    <source>
        <dbReference type="ARBA" id="ARBA00023146"/>
    </source>
</evidence>
<dbReference type="InterPro" id="IPR018163">
    <property type="entry name" value="Thr/Ala-tRNA-synth_IIc_edit"/>
</dbReference>
<dbReference type="InterPro" id="IPR002314">
    <property type="entry name" value="aa-tRNA-synt_IIb"/>
</dbReference>
<dbReference type="SMART" id="SM00863">
    <property type="entry name" value="tRNA_SAD"/>
    <property type="match status" value="1"/>
</dbReference>
<organism evidence="15 16">
    <name type="scientific">Candidatus Kuenenbacteria bacterium CG2_30_39_24</name>
    <dbReference type="NCBI Taxonomy" id="1805236"/>
    <lineage>
        <taxon>Bacteria</taxon>
        <taxon>Candidatus Kueneniibacteriota</taxon>
    </lineage>
</organism>
<dbReference type="NCBIfam" id="TIGR00418">
    <property type="entry name" value="thrS"/>
    <property type="match status" value="1"/>
</dbReference>
<dbReference type="InterPro" id="IPR036621">
    <property type="entry name" value="Anticodon-bd_dom_sf"/>
</dbReference>
<keyword evidence="11 13" id="KW-0030">Aminoacyl-tRNA synthetase</keyword>
<dbReference type="InterPro" id="IPR047246">
    <property type="entry name" value="ThrRS_anticodon"/>
</dbReference>
<evidence type="ECO:0000256" key="4">
    <source>
        <dbReference type="ARBA" id="ARBA00022598"/>
    </source>
</evidence>
<dbReference type="GO" id="GO:0000049">
    <property type="term" value="F:tRNA binding"/>
    <property type="evidence" value="ECO:0007669"/>
    <property type="project" value="UniProtKB-KW"/>
</dbReference>
<evidence type="ECO:0000256" key="2">
    <source>
        <dbReference type="ARBA" id="ARBA00022490"/>
    </source>
</evidence>
<feature type="binding site" evidence="13">
    <location>
        <position position="451"/>
    </location>
    <ligand>
        <name>Zn(2+)</name>
        <dbReference type="ChEBI" id="CHEBI:29105"/>
        <note>catalytic</note>
    </ligand>
</feature>
<dbReference type="FunFam" id="3.40.50.800:FF:000001">
    <property type="entry name" value="Threonine--tRNA ligase"/>
    <property type="match status" value="1"/>
</dbReference>
<dbReference type="HAMAP" id="MF_00184">
    <property type="entry name" value="Thr_tRNA_synth"/>
    <property type="match status" value="1"/>
</dbReference>
<dbReference type="Gene3D" id="3.30.930.10">
    <property type="entry name" value="Bira Bifunctional Protein, Domain 2"/>
    <property type="match status" value="1"/>
</dbReference>
<dbReference type="STRING" id="1805236.AUK13_01650"/>
<evidence type="ECO:0000256" key="12">
    <source>
        <dbReference type="ARBA" id="ARBA00049515"/>
    </source>
</evidence>
<dbReference type="CDD" id="cd00771">
    <property type="entry name" value="ThrRS_core"/>
    <property type="match status" value="1"/>
</dbReference>
<dbReference type="EMBL" id="MNYR01000024">
    <property type="protein sequence ID" value="OIP56129.1"/>
    <property type="molecule type" value="Genomic_DNA"/>
</dbReference>
<dbReference type="CDD" id="cd00860">
    <property type="entry name" value="ThrRS_anticodon"/>
    <property type="match status" value="1"/>
</dbReference>
<dbReference type="Gene3D" id="3.30.980.10">
    <property type="entry name" value="Threonyl-trna Synthetase, Chain A, domain 2"/>
    <property type="match status" value="1"/>
</dbReference>
<evidence type="ECO:0000256" key="10">
    <source>
        <dbReference type="ARBA" id="ARBA00022917"/>
    </source>
</evidence>
<dbReference type="Pfam" id="PF00587">
    <property type="entry name" value="tRNA-synt_2b"/>
    <property type="match status" value="1"/>
</dbReference>
<evidence type="ECO:0000256" key="13">
    <source>
        <dbReference type="HAMAP-Rule" id="MF_00184"/>
    </source>
</evidence>
<comment type="catalytic activity">
    <reaction evidence="12 13">
        <text>tRNA(Thr) + L-threonine + ATP = L-threonyl-tRNA(Thr) + AMP + diphosphate + H(+)</text>
        <dbReference type="Rhea" id="RHEA:24624"/>
        <dbReference type="Rhea" id="RHEA-COMP:9670"/>
        <dbReference type="Rhea" id="RHEA-COMP:9704"/>
        <dbReference type="ChEBI" id="CHEBI:15378"/>
        <dbReference type="ChEBI" id="CHEBI:30616"/>
        <dbReference type="ChEBI" id="CHEBI:33019"/>
        <dbReference type="ChEBI" id="CHEBI:57926"/>
        <dbReference type="ChEBI" id="CHEBI:78442"/>
        <dbReference type="ChEBI" id="CHEBI:78534"/>
        <dbReference type="ChEBI" id="CHEBI:456215"/>
        <dbReference type="EC" id="6.1.1.3"/>
    </reaction>
</comment>
<comment type="similarity">
    <text evidence="1 13">Belongs to the class-II aminoacyl-tRNA synthetase family.</text>
</comment>
<dbReference type="PANTHER" id="PTHR11451">
    <property type="entry name" value="THREONINE-TRNA LIGASE"/>
    <property type="match status" value="1"/>
</dbReference>
<evidence type="ECO:0000256" key="8">
    <source>
        <dbReference type="ARBA" id="ARBA00022840"/>
    </source>
</evidence>
<dbReference type="FunFam" id="3.30.980.10:FF:000005">
    <property type="entry name" value="Threonyl-tRNA synthetase, mitochondrial"/>
    <property type="match status" value="1"/>
</dbReference>